<comment type="caution">
    <text evidence="2">The sequence shown here is derived from an EMBL/GenBank/DDBJ whole genome shotgun (WGS) entry which is preliminary data.</text>
</comment>
<dbReference type="EMBL" id="SWKU01000069">
    <property type="protein sequence ID" value="KAF2992911.1"/>
    <property type="molecule type" value="Genomic_DNA"/>
</dbReference>
<accession>A0A9P4W6D5</accession>
<reference evidence="2" key="1">
    <citation type="submission" date="2019-04" db="EMBL/GenBank/DDBJ databases">
        <title>Sequencing of skin fungus with MAO and IRED activity.</title>
        <authorList>
            <person name="Marsaioli A.J."/>
            <person name="Bonatto J.M.C."/>
            <person name="Reis Junior O."/>
        </authorList>
    </citation>
    <scope>NUCLEOTIDE SEQUENCE</scope>
    <source>
        <strain evidence="2">30M1</strain>
    </source>
</reference>
<keyword evidence="3" id="KW-1185">Reference proteome</keyword>
<gene>
    <name evidence="2" type="ORF">E8E13_000322</name>
</gene>
<dbReference type="OrthoDB" id="3935568at2759"/>
<dbReference type="Proteomes" id="UP000801428">
    <property type="component" value="Unassembled WGS sequence"/>
</dbReference>
<evidence type="ECO:0000256" key="1">
    <source>
        <dbReference type="SAM" id="SignalP"/>
    </source>
</evidence>
<sequence>MYSVRNVLVTIALICVVPFSLGAPTPTQVDTVTPHSIKQFNHTFTGHGLDATGAPSLLEAGAVTCGVTSRPGHDCAQNVCPPDEQCKVSDAGATRHRCKGSDHIFGKALIAVAKSKGVQEMAEAL</sequence>
<dbReference type="AlphaFoldDB" id="A0A9P4W6D5"/>
<keyword evidence="1" id="KW-0732">Signal</keyword>
<protein>
    <submittedName>
        <fullName evidence="2">Uncharacterized protein</fullName>
    </submittedName>
</protein>
<evidence type="ECO:0000313" key="2">
    <source>
        <dbReference type="EMBL" id="KAF2992911.1"/>
    </source>
</evidence>
<organism evidence="2 3">
    <name type="scientific">Curvularia kusanoi</name>
    <name type="common">Cochliobolus kusanoi</name>
    <dbReference type="NCBI Taxonomy" id="90978"/>
    <lineage>
        <taxon>Eukaryota</taxon>
        <taxon>Fungi</taxon>
        <taxon>Dikarya</taxon>
        <taxon>Ascomycota</taxon>
        <taxon>Pezizomycotina</taxon>
        <taxon>Dothideomycetes</taxon>
        <taxon>Pleosporomycetidae</taxon>
        <taxon>Pleosporales</taxon>
        <taxon>Pleosporineae</taxon>
        <taxon>Pleosporaceae</taxon>
        <taxon>Curvularia</taxon>
    </lineage>
</organism>
<evidence type="ECO:0000313" key="3">
    <source>
        <dbReference type="Proteomes" id="UP000801428"/>
    </source>
</evidence>
<feature type="chain" id="PRO_5040312010" evidence="1">
    <location>
        <begin position="23"/>
        <end position="125"/>
    </location>
</feature>
<name>A0A9P4W6D5_CURKU</name>
<proteinExistence type="predicted"/>
<feature type="signal peptide" evidence="1">
    <location>
        <begin position="1"/>
        <end position="22"/>
    </location>
</feature>